<dbReference type="OrthoDB" id="5328543at2"/>
<evidence type="ECO:0000313" key="1">
    <source>
        <dbReference type="EMBL" id="RLK60567.1"/>
    </source>
</evidence>
<dbReference type="AlphaFoldDB" id="A0A421B867"/>
<comment type="caution">
    <text evidence="1">The sequence shown here is derived from an EMBL/GenBank/DDBJ whole genome shotgun (WGS) entry which is preliminary data.</text>
</comment>
<dbReference type="RefSeq" id="WP_121389416.1">
    <property type="nucleotide sequence ID" value="NZ_RCDD01000001.1"/>
</dbReference>
<name>A0A421B867_9PSEU</name>
<reference evidence="1 2" key="1">
    <citation type="submission" date="2018-10" db="EMBL/GenBank/DDBJ databases">
        <title>Genomic Encyclopedia of Archaeal and Bacterial Type Strains, Phase II (KMG-II): from individual species to whole genera.</title>
        <authorList>
            <person name="Goeker M."/>
        </authorList>
    </citation>
    <scope>NUCLEOTIDE SEQUENCE [LARGE SCALE GENOMIC DNA]</scope>
    <source>
        <strain evidence="1 2">DSM 45657</strain>
    </source>
</reference>
<keyword evidence="2" id="KW-1185">Reference proteome</keyword>
<gene>
    <name evidence="1" type="ORF">CLV68_1076</name>
</gene>
<dbReference type="Proteomes" id="UP000282454">
    <property type="component" value="Unassembled WGS sequence"/>
</dbReference>
<protein>
    <submittedName>
        <fullName evidence="1">Uncharacterized protein</fullName>
    </submittedName>
</protein>
<evidence type="ECO:0000313" key="2">
    <source>
        <dbReference type="Proteomes" id="UP000282454"/>
    </source>
</evidence>
<organism evidence="1 2">
    <name type="scientific">Actinokineospora cianjurensis</name>
    <dbReference type="NCBI Taxonomy" id="585224"/>
    <lineage>
        <taxon>Bacteria</taxon>
        <taxon>Bacillati</taxon>
        <taxon>Actinomycetota</taxon>
        <taxon>Actinomycetes</taxon>
        <taxon>Pseudonocardiales</taxon>
        <taxon>Pseudonocardiaceae</taxon>
        <taxon>Actinokineospora</taxon>
    </lineage>
</organism>
<proteinExistence type="predicted"/>
<accession>A0A421B867</accession>
<dbReference type="EMBL" id="RCDD01000001">
    <property type="protein sequence ID" value="RLK60567.1"/>
    <property type="molecule type" value="Genomic_DNA"/>
</dbReference>
<sequence>MTVVMSEHATGRSLVSEGLFDRLARRVVAEEGVDRAMAERIVDQALAFVAVCGSNSAMPLSPSAAVDIGWHAFILHTKEYADFCDRVAGRFVHHVPTAEEDRGTRGEAARATLVRTVEAVGRRYVIDAQLWPLTDIGCQKCTGCHNGCHDDPPPPPGA</sequence>